<sequence>MKKQIVKTITFLGIFFSSNLFAITPPTPEEYKEIVDSFKLIDTSEKELSRTYKINGEIIKAELQKEENEPFQEVQHIITIGDKDLGEPKNWTGIDKYDQKLLFVACISLNKKIVLASLVRSSFNAKKTKQTAVRYAGYVTEIEENTCCGNYGDIGDDCLFDEEHSAGWETSIPTYNPNEFYPYFNEQRILERLYETGTCDKKATNEANIEVLLGNKWIPQEQSWDIKEKIATTILTLNQLLENAKSNQKLTFEQINEVLKNEELNIKTLQKYNDLAYYLQLSNKNKEAIFILEKIIEKFPNRTVAYLNLADAYNGLNNKDNAKQNYEKYIELMKLDNKKSKIPIRVFKHLNVFKSNETIREK</sequence>
<dbReference type="Pfam" id="PF13174">
    <property type="entry name" value="TPR_6"/>
    <property type="match status" value="1"/>
</dbReference>
<dbReference type="InterPro" id="IPR019734">
    <property type="entry name" value="TPR_rpt"/>
</dbReference>
<dbReference type="RefSeq" id="WP_129012222.1">
    <property type="nucleotide sequence ID" value="NZ_CP053835.1"/>
</dbReference>
<organism evidence="2 3">
    <name type="scientific">Arcobacter defluvii</name>
    <dbReference type="NCBI Taxonomy" id="873191"/>
    <lineage>
        <taxon>Bacteria</taxon>
        <taxon>Pseudomonadati</taxon>
        <taxon>Campylobacterota</taxon>
        <taxon>Epsilonproteobacteria</taxon>
        <taxon>Campylobacterales</taxon>
        <taxon>Arcobacteraceae</taxon>
        <taxon>Arcobacter</taxon>
    </lineage>
</organism>
<dbReference type="EMBL" id="CP053835">
    <property type="protein sequence ID" value="QKF78274.1"/>
    <property type="molecule type" value="Genomic_DNA"/>
</dbReference>
<proteinExistence type="predicted"/>
<dbReference type="AlphaFoldDB" id="A0AAE7E7Y9"/>
<dbReference type="InterPro" id="IPR011990">
    <property type="entry name" value="TPR-like_helical_dom_sf"/>
</dbReference>
<reference evidence="2 3" key="1">
    <citation type="submission" date="2020-05" db="EMBL/GenBank/DDBJ databases">
        <title>Complete genome sequencing of Campylobacter and Arcobacter type strains.</title>
        <authorList>
            <person name="Miller W.G."/>
            <person name="Yee E."/>
        </authorList>
    </citation>
    <scope>NUCLEOTIDE SEQUENCE [LARGE SCALE GENOMIC DNA]</scope>
    <source>
        <strain evidence="2 3">LMG 25694</strain>
    </source>
</reference>
<name>A0AAE7E7Y9_9BACT</name>
<protein>
    <submittedName>
        <fullName evidence="2">Tetratricopeptide repeat protein</fullName>
    </submittedName>
</protein>
<keyword evidence="1" id="KW-0732">Signal</keyword>
<evidence type="ECO:0000313" key="3">
    <source>
        <dbReference type="Proteomes" id="UP000503313"/>
    </source>
</evidence>
<dbReference type="Proteomes" id="UP000503313">
    <property type="component" value="Chromosome"/>
</dbReference>
<dbReference type="Gene3D" id="1.25.40.10">
    <property type="entry name" value="Tetratricopeptide repeat domain"/>
    <property type="match status" value="1"/>
</dbReference>
<dbReference type="KEGG" id="adz:ADFLV_2268"/>
<feature type="chain" id="PRO_5041991761" evidence="1">
    <location>
        <begin position="23"/>
        <end position="362"/>
    </location>
</feature>
<evidence type="ECO:0000256" key="1">
    <source>
        <dbReference type="SAM" id="SignalP"/>
    </source>
</evidence>
<feature type="signal peptide" evidence="1">
    <location>
        <begin position="1"/>
        <end position="22"/>
    </location>
</feature>
<dbReference type="SUPFAM" id="SSF48452">
    <property type="entry name" value="TPR-like"/>
    <property type="match status" value="1"/>
</dbReference>
<evidence type="ECO:0000313" key="2">
    <source>
        <dbReference type="EMBL" id="QKF78274.1"/>
    </source>
</evidence>
<gene>
    <name evidence="2" type="ORF">ADFLV_2268</name>
</gene>
<accession>A0AAE7E7Y9</accession>
<keyword evidence="3" id="KW-1185">Reference proteome</keyword>